<dbReference type="InterPro" id="IPR017850">
    <property type="entry name" value="Alkaline_phosphatase_core_sf"/>
</dbReference>
<feature type="compositionally biased region" description="Basic and acidic residues" evidence="1">
    <location>
        <begin position="1"/>
        <end position="15"/>
    </location>
</feature>
<dbReference type="AlphaFoldDB" id="A0A1A9BH43"/>
<sequence>MTHDEPSRPQRDETARATSDAEAEAAPPTDDAPASGRPTDDALASGDAEPADEGPGEAVTDGAAPRRRRVPALVVTALAAVLVLVALTLPNEVDLLAPAAFLRIPVEGLVAVALLLVLPARPRRVLATLLGALLGLVLVLTIVDLGFSTVLDRPFDLIADWAFLAAGAEFLAESYGRAAQVGAVVAAVAAVVAVPVLVTLSVRRLAGVAARHRVASTRAATALAAAWVVCAVLGAQVVPGLPVAADTVATGVYDRAGQVRSGLHDQERLRTQLAGDPFQDAPGDQLLTGLRGKDVLVTFVESYGRVAVEDPELAPEVDAILDDGTRQLRAAGYGSRSAFLTSSTTGGGSWLAHATLMSGIRADNQLRYTNLVRSDRLTLNGAFRRAGWRTSLVMPALTRAWPEADFFAPDRVYSAEDLGYRGPTFSFSSPPDQFTLEAFQRAERAPGHAPVMAEIPLLSSHIPWSPVPKLVDWDDLGDGSVFTGTNRAPRADEGTRRAYRKSIVYSLRTLISYVQRYGDENLVLVFLGDHQPARSITGEGADKDVPITIVAKDPAVLDRISGWGWQDGLNPAPDAPVWPMESFRDRFLRTFGPQSRTHS</sequence>
<feature type="transmembrane region" description="Helical" evidence="2">
    <location>
        <begin position="125"/>
        <end position="147"/>
    </location>
</feature>
<dbReference type="SUPFAM" id="SSF53649">
    <property type="entry name" value="Alkaline phosphatase-like"/>
    <property type="match status" value="1"/>
</dbReference>
<evidence type="ECO:0000313" key="3">
    <source>
        <dbReference type="EMBL" id="SBT68498.1"/>
    </source>
</evidence>
<accession>A0A1A9BH43</accession>
<feature type="region of interest" description="Disordered" evidence="1">
    <location>
        <begin position="1"/>
        <end position="63"/>
    </location>
</feature>
<keyword evidence="2" id="KW-0472">Membrane</keyword>
<dbReference type="RefSeq" id="WP_245666855.1">
    <property type="nucleotide sequence ID" value="NZ_FLRH01000004.1"/>
</dbReference>
<dbReference type="GO" id="GO:0016740">
    <property type="term" value="F:transferase activity"/>
    <property type="evidence" value="ECO:0007669"/>
    <property type="project" value="UniProtKB-KW"/>
</dbReference>
<reference evidence="4" key="1">
    <citation type="submission" date="2016-06" db="EMBL/GenBank/DDBJ databases">
        <authorList>
            <person name="Varghese N."/>
            <person name="Submissions Spin"/>
        </authorList>
    </citation>
    <scope>NUCLEOTIDE SEQUENCE [LARGE SCALE GENOMIC DNA]</scope>
    <source>
        <strain evidence="4">DSM 45794</strain>
    </source>
</reference>
<proteinExistence type="predicted"/>
<feature type="transmembrane region" description="Helical" evidence="2">
    <location>
        <begin position="219"/>
        <end position="238"/>
    </location>
</feature>
<evidence type="ECO:0000256" key="1">
    <source>
        <dbReference type="SAM" id="MobiDB-lite"/>
    </source>
</evidence>
<keyword evidence="2" id="KW-1133">Transmembrane helix</keyword>
<evidence type="ECO:0000256" key="2">
    <source>
        <dbReference type="SAM" id="Phobius"/>
    </source>
</evidence>
<feature type="transmembrane region" description="Helical" evidence="2">
    <location>
        <begin position="95"/>
        <end position="118"/>
    </location>
</feature>
<evidence type="ECO:0000313" key="4">
    <source>
        <dbReference type="Proteomes" id="UP000199558"/>
    </source>
</evidence>
<keyword evidence="4" id="KW-1185">Reference proteome</keyword>
<dbReference type="EMBL" id="FLRH01000004">
    <property type="protein sequence ID" value="SBT68498.1"/>
    <property type="molecule type" value="Genomic_DNA"/>
</dbReference>
<feature type="transmembrane region" description="Helical" evidence="2">
    <location>
        <begin position="70"/>
        <end position="89"/>
    </location>
</feature>
<dbReference type="Proteomes" id="UP000199558">
    <property type="component" value="Unassembled WGS sequence"/>
</dbReference>
<name>A0A1A9BH43_9ACTN</name>
<organism evidence="3 4">
    <name type="scientific">Micromonospora sediminicola</name>
    <dbReference type="NCBI Taxonomy" id="946078"/>
    <lineage>
        <taxon>Bacteria</taxon>
        <taxon>Bacillati</taxon>
        <taxon>Actinomycetota</taxon>
        <taxon>Actinomycetes</taxon>
        <taxon>Micromonosporales</taxon>
        <taxon>Micromonosporaceae</taxon>
        <taxon>Micromonospora</taxon>
    </lineage>
</organism>
<dbReference type="STRING" id="946078.GA0070622_5602"/>
<gene>
    <name evidence="3" type="ORF">GA0070622_5602</name>
</gene>
<feature type="compositionally biased region" description="Low complexity" evidence="1">
    <location>
        <begin position="16"/>
        <end position="34"/>
    </location>
</feature>
<feature type="transmembrane region" description="Helical" evidence="2">
    <location>
        <begin position="178"/>
        <end position="198"/>
    </location>
</feature>
<keyword evidence="3" id="KW-0808">Transferase</keyword>
<dbReference type="Gene3D" id="3.40.720.10">
    <property type="entry name" value="Alkaline Phosphatase, subunit A"/>
    <property type="match status" value="1"/>
</dbReference>
<keyword evidence="2" id="KW-0812">Transmembrane</keyword>
<protein>
    <submittedName>
        <fullName evidence="3">Phosphoglycerol transferase MdoB</fullName>
    </submittedName>
</protein>